<sequence length="136" mass="14602">MFNKKNPRADMSQFSGQTSVIAHNTALKGDIELAGALQVDGFVQGTINAEQGLVRVSDKGRVEGRVSAPHIIINGEVQGDVFALEHIELGATARIRGNLHYRLMEMAMGAQVEGQLRYLGDEAVQPSGSEEALVNS</sequence>
<gene>
    <name evidence="2" type="ORF">SAMN05216214_1135</name>
</gene>
<protein>
    <submittedName>
        <fullName evidence="2">Protein CcmA, bactofilin family</fullName>
    </submittedName>
</protein>
<evidence type="ECO:0000313" key="2">
    <source>
        <dbReference type="EMBL" id="SEL49244.1"/>
    </source>
</evidence>
<dbReference type="Proteomes" id="UP000185766">
    <property type="component" value="Unassembled WGS sequence"/>
</dbReference>
<dbReference type="AlphaFoldDB" id="A0A1H7QNJ5"/>
<evidence type="ECO:0000313" key="3">
    <source>
        <dbReference type="Proteomes" id="UP000185766"/>
    </source>
</evidence>
<organism evidence="2 3">
    <name type="scientific">Atopomonas hussainii</name>
    <dbReference type="NCBI Taxonomy" id="1429083"/>
    <lineage>
        <taxon>Bacteria</taxon>
        <taxon>Pseudomonadati</taxon>
        <taxon>Pseudomonadota</taxon>
        <taxon>Gammaproteobacteria</taxon>
        <taxon>Pseudomonadales</taxon>
        <taxon>Pseudomonadaceae</taxon>
        <taxon>Atopomonas</taxon>
    </lineage>
</organism>
<dbReference type="InterPro" id="IPR007607">
    <property type="entry name" value="BacA/B"/>
</dbReference>
<proteinExistence type="inferred from homology"/>
<evidence type="ECO:0000256" key="1">
    <source>
        <dbReference type="ARBA" id="ARBA00044755"/>
    </source>
</evidence>
<dbReference type="EMBL" id="FOAS01000013">
    <property type="protein sequence ID" value="SEL49244.1"/>
    <property type="molecule type" value="Genomic_DNA"/>
</dbReference>
<accession>A0A1H7QNJ5</accession>
<dbReference type="STRING" id="1429083.GCA_001885685_00805"/>
<dbReference type="Pfam" id="PF04519">
    <property type="entry name" value="Bactofilin"/>
    <property type="match status" value="1"/>
</dbReference>
<comment type="similarity">
    <text evidence="1">Belongs to the bactofilin family.</text>
</comment>
<dbReference type="RefSeq" id="WP_074869284.1">
    <property type="nucleotide sequence ID" value="NZ_FOAS01000013.1"/>
</dbReference>
<name>A0A1H7QNJ5_9GAMM</name>
<keyword evidence="3" id="KW-1185">Reference proteome</keyword>
<dbReference type="PANTHER" id="PTHR35024:SF4">
    <property type="entry name" value="POLYMER-FORMING CYTOSKELETAL PROTEIN"/>
    <property type="match status" value="1"/>
</dbReference>
<dbReference type="PANTHER" id="PTHR35024">
    <property type="entry name" value="HYPOTHETICAL CYTOSOLIC PROTEIN"/>
    <property type="match status" value="1"/>
</dbReference>
<reference evidence="2 3" key="1">
    <citation type="submission" date="2016-10" db="EMBL/GenBank/DDBJ databases">
        <authorList>
            <person name="de Groot N.N."/>
        </authorList>
    </citation>
    <scope>NUCLEOTIDE SEQUENCE [LARGE SCALE GENOMIC DNA]</scope>
    <source>
        <strain evidence="2 3">JCM 19513</strain>
    </source>
</reference>